<keyword evidence="2" id="KW-0808">Transferase</keyword>
<dbReference type="Proteomes" id="UP000582231">
    <property type="component" value="Unassembled WGS sequence"/>
</dbReference>
<evidence type="ECO:0000313" key="3">
    <source>
        <dbReference type="Proteomes" id="UP000582231"/>
    </source>
</evidence>
<dbReference type="EMBL" id="JACCBF010000001">
    <property type="protein sequence ID" value="NYD32332.1"/>
    <property type="molecule type" value="Genomic_DNA"/>
</dbReference>
<sequence>MDVVLRPVVAADLPLLAVGDAPYDDFGPRAPRTEPYSPVLREHGGMAVCDTGGLLLGSVSWIWQQWGPMPESRNPMIGIGLRPEARGRGAGTAAQRALVDLFFRHTSVNRVEACTDVENLAEQRALEKAGFTREGTVRGAQWRDGAYRDCYSYSILRADWSAS</sequence>
<dbReference type="InterPro" id="IPR016181">
    <property type="entry name" value="Acyl_CoA_acyltransferase"/>
</dbReference>
<evidence type="ECO:0000313" key="2">
    <source>
        <dbReference type="EMBL" id="NYD32332.1"/>
    </source>
</evidence>
<dbReference type="Gene3D" id="3.40.630.30">
    <property type="match status" value="1"/>
</dbReference>
<gene>
    <name evidence="2" type="ORF">BJ958_003878</name>
</gene>
<dbReference type="InterPro" id="IPR051908">
    <property type="entry name" value="Ribosomal_N-acetyltransferase"/>
</dbReference>
<dbReference type="PROSITE" id="PS51186">
    <property type="entry name" value="GNAT"/>
    <property type="match status" value="1"/>
</dbReference>
<feature type="domain" description="N-acetyltransferase" evidence="1">
    <location>
        <begin position="3"/>
        <end position="154"/>
    </location>
</feature>
<evidence type="ECO:0000259" key="1">
    <source>
        <dbReference type="PROSITE" id="PS51186"/>
    </source>
</evidence>
<dbReference type="RefSeq" id="WP_179728528.1">
    <property type="nucleotide sequence ID" value="NZ_BAABEF010000001.1"/>
</dbReference>
<name>A0A852S0I5_9ACTN</name>
<dbReference type="PANTHER" id="PTHR43441">
    <property type="entry name" value="RIBOSOMAL-PROTEIN-SERINE ACETYLTRANSFERASE"/>
    <property type="match status" value="1"/>
</dbReference>
<dbReference type="GO" id="GO:1990189">
    <property type="term" value="F:protein N-terminal-serine acetyltransferase activity"/>
    <property type="evidence" value="ECO:0007669"/>
    <property type="project" value="TreeGrafter"/>
</dbReference>
<comment type="caution">
    <text evidence="2">The sequence shown here is derived from an EMBL/GenBank/DDBJ whole genome shotgun (WGS) entry which is preliminary data.</text>
</comment>
<keyword evidence="3" id="KW-1185">Reference proteome</keyword>
<dbReference type="SUPFAM" id="SSF55729">
    <property type="entry name" value="Acyl-CoA N-acyltransferases (Nat)"/>
    <property type="match status" value="1"/>
</dbReference>
<dbReference type="GO" id="GO:0005737">
    <property type="term" value="C:cytoplasm"/>
    <property type="evidence" value="ECO:0007669"/>
    <property type="project" value="TreeGrafter"/>
</dbReference>
<protein>
    <submittedName>
        <fullName evidence="2">RimJ/RimL family protein N-acetyltransferase</fullName>
    </submittedName>
</protein>
<dbReference type="GO" id="GO:0008999">
    <property type="term" value="F:protein-N-terminal-alanine acetyltransferase activity"/>
    <property type="evidence" value="ECO:0007669"/>
    <property type="project" value="TreeGrafter"/>
</dbReference>
<accession>A0A852S0I5</accession>
<dbReference type="Pfam" id="PF13302">
    <property type="entry name" value="Acetyltransf_3"/>
    <property type="match status" value="1"/>
</dbReference>
<dbReference type="PANTHER" id="PTHR43441:SF2">
    <property type="entry name" value="FAMILY ACETYLTRANSFERASE, PUTATIVE (AFU_ORTHOLOGUE AFUA_7G00850)-RELATED"/>
    <property type="match status" value="1"/>
</dbReference>
<organism evidence="2 3">
    <name type="scientific">Nocardioides kongjuensis</name>
    <dbReference type="NCBI Taxonomy" id="349522"/>
    <lineage>
        <taxon>Bacteria</taxon>
        <taxon>Bacillati</taxon>
        <taxon>Actinomycetota</taxon>
        <taxon>Actinomycetes</taxon>
        <taxon>Propionibacteriales</taxon>
        <taxon>Nocardioidaceae</taxon>
        <taxon>Nocardioides</taxon>
    </lineage>
</organism>
<reference evidence="2 3" key="1">
    <citation type="submission" date="2020-07" db="EMBL/GenBank/DDBJ databases">
        <title>Sequencing the genomes of 1000 actinobacteria strains.</title>
        <authorList>
            <person name="Klenk H.-P."/>
        </authorList>
    </citation>
    <scope>NUCLEOTIDE SEQUENCE [LARGE SCALE GENOMIC DNA]</scope>
    <source>
        <strain evidence="2 3">DSM 19082</strain>
    </source>
</reference>
<proteinExistence type="predicted"/>
<dbReference type="AlphaFoldDB" id="A0A852S0I5"/>
<dbReference type="InterPro" id="IPR000182">
    <property type="entry name" value="GNAT_dom"/>
</dbReference>